<reference evidence="1" key="2">
    <citation type="submission" date="2020-11" db="EMBL/GenBank/DDBJ databases">
        <authorList>
            <person name="McCartney M.A."/>
            <person name="Auch B."/>
            <person name="Kono T."/>
            <person name="Mallez S."/>
            <person name="Becker A."/>
            <person name="Gohl D.M."/>
            <person name="Silverstein K.A.T."/>
            <person name="Koren S."/>
            <person name="Bechman K.B."/>
            <person name="Herman A."/>
            <person name="Abrahante J.E."/>
            <person name="Garbe J."/>
        </authorList>
    </citation>
    <scope>NUCLEOTIDE SEQUENCE</scope>
    <source>
        <strain evidence="1">Duluth1</strain>
        <tissue evidence="1">Whole animal</tissue>
    </source>
</reference>
<sequence>MLLQSQAHTYFRTISYCILHVWILLNRVKVSDSQHLRPEVVVSNRKPPSPIAWMLPSPTGSHILSSRMTNLLTQNPHRLQQEFTNRQCVNHSLQQEFTNRQCQSWLPAGIHK</sequence>
<dbReference type="AlphaFoldDB" id="A0A9D4HY75"/>
<name>A0A9D4HY75_DREPO</name>
<accession>A0A9D4HY75</accession>
<dbReference type="EMBL" id="JAIWYP010000011">
    <property type="protein sequence ID" value="KAH3739780.1"/>
    <property type="molecule type" value="Genomic_DNA"/>
</dbReference>
<comment type="caution">
    <text evidence="1">The sequence shown here is derived from an EMBL/GenBank/DDBJ whole genome shotgun (WGS) entry which is preliminary data.</text>
</comment>
<keyword evidence="2" id="KW-1185">Reference proteome</keyword>
<reference evidence="1" key="1">
    <citation type="journal article" date="2019" name="bioRxiv">
        <title>The Genome of the Zebra Mussel, Dreissena polymorpha: A Resource for Invasive Species Research.</title>
        <authorList>
            <person name="McCartney M.A."/>
            <person name="Auch B."/>
            <person name="Kono T."/>
            <person name="Mallez S."/>
            <person name="Zhang Y."/>
            <person name="Obille A."/>
            <person name="Becker A."/>
            <person name="Abrahante J.E."/>
            <person name="Garbe J."/>
            <person name="Badalamenti J.P."/>
            <person name="Herman A."/>
            <person name="Mangelson H."/>
            <person name="Liachko I."/>
            <person name="Sullivan S."/>
            <person name="Sone E.D."/>
            <person name="Koren S."/>
            <person name="Silverstein K.A.T."/>
            <person name="Beckman K.B."/>
            <person name="Gohl D.M."/>
        </authorList>
    </citation>
    <scope>NUCLEOTIDE SEQUENCE</scope>
    <source>
        <strain evidence="1">Duluth1</strain>
        <tissue evidence="1">Whole animal</tissue>
    </source>
</reference>
<evidence type="ECO:0000313" key="2">
    <source>
        <dbReference type="Proteomes" id="UP000828390"/>
    </source>
</evidence>
<protein>
    <submittedName>
        <fullName evidence="1">Uncharacterized protein</fullName>
    </submittedName>
</protein>
<gene>
    <name evidence="1" type="ORF">DPMN_046467</name>
</gene>
<evidence type="ECO:0000313" key="1">
    <source>
        <dbReference type="EMBL" id="KAH3739780.1"/>
    </source>
</evidence>
<proteinExistence type="predicted"/>
<dbReference type="Proteomes" id="UP000828390">
    <property type="component" value="Unassembled WGS sequence"/>
</dbReference>
<organism evidence="1 2">
    <name type="scientific">Dreissena polymorpha</name>
    <name type="common">Zebra mussel</name>
    <name type="synonym">Mytilus polymorpha</name>
    <dbReference type="NCBI Taxonomy" id="45954"/>
    <lineage>
        <taxon>Eukaryota</taxon>
        <taxon>Metazoa</taxon>
        <taxon>Spiralia</taxon>
        <taxon>Lophotrochozoa</taxon>
        <taxon>Mollusca</taxon>
        <taxon>Bivalvia</taxon>
        <taxon>Autobranchia</taxon>
        <taxon>Heteroconchia</taxon>
        <taxon>Euheterodonta</taxon>
        <taxon>Imparidentia</taxon>
        <taxon>Neoheterodontei</taxon>
        <taxon>Myida</taxon>
        <taxon>Dreissenoidea</taxon>
        <taxon>Dreissenidae</taxon>
        <taxon>Dreissena</taxon>
    </lineage>
</organism>